<evidence type="ECO:0000313" key="6">
    <source>
        <dbReference type="Proteomes" id="UP000464314"/>
    </source>
</evidence>
<dbReference type="SUPFAM" id="SSF55874">
    <property type="entry name" value="ATPase domain of HSP90 chaperone/DNA topoisomerase II/histidine kinase"/>
    <property type="match status" value="1"/>
</dbReference>
<protein>
    <submittedName>
        <fullName evidence="5">Sensor histidine kinase</fullName>
    </submittedName>
</protein>
<dbReference type="Proteomes" id="UP000464314">
    <property type="component" value="Chromosome"/>
</dbReference>
<dbReference type="GO" id="GO:0000155">
    <property type="term" value="F:phosphorelay sensor kinase activity"/>
    <property type="evidence" value="ECO:0007669"/>
    <property type="project" value="InterPro"/>
</dbReference>
<dbReference type="PROSITE" id="PS50109">
    <property type="entry name" value="HIS_KIN"/>
    <property type="match status" value="1"/>
</dbReference>
<dbReference type="GO" id="GO:0016020">
    <property type="term" value="C:membrane"/>
    <property type="evidence" value="ECO:0007669"/>
    <property type="project" value="InterPro"/>
</dbReference>
<keyword evidence="2" id="KW-0902">Two-component regulatory system</keyword>
<organism evidence="5 6">
    <name type="scientific">Anaerocolumna sedimenticola</name>
    <dbReference type="NCBI Taxonomy" id="2696063"/>
    <lineage>
        <taxon>Bacteria</taxon>
        <taxon>Bacillati</taxon>
        <taxon>Bacillota</taxon>
        <taxon>Clostridia</taxon>
        <taxon>Lachnospirales</taxon>
        <taxon>Lachnospiraceae</taxon>
        <taxon>Anaerocolumna</taxon>
    </lineage>
</organism>
<dbReference type="InterPro" id="IPR050640">
    <property type="entry name" value="Bact_2-comp_sensor_kinase"/>
</dbReference>
<reference evidence="5 6" key="1">
    <citation type="submission" date="2020-01" db="EMBL/GenBank/DDBJ databases">
        <title>Genome analysis of Anaerocolumna sp. CBA3638.</title>
        <authorList>
            <person name="Kim J."/>
            <person name="Roh S.W."/>
        </authorList>
    </citation>
    <scope>NUCLEOTIDE SEQUENCE [LARGE SCALE GENOMIC DNA]</scope>
    <source>
        <strain evidence="5 6">CBA3638</strain>
    </source>
</reference>
<keyword evidence="1 5" id="KW-0418">Kinase</keyword>
<dbReference type="InterPro" id="IPR036890">
    <property type="entry name" value="HATPase_C_sf"/>
</dbReference>
<dbReference type="RefSeq" id="WP_161839664.1">
    <property type="nucleotide sequence ID" value="NZ_CP048000.1"/>
</dbReference>
<dbReference type="Pfam" id="PF02518">
    <property type="entry name" value="HATPase_c"/>
    <property type="match status" value="1"/>
</dbReference>
<gene>
    <name evidence="5" type="ORF">Ana3638_20365</name>
</gene>
<dbReference type="InterPro" id="IPR005467">
    <property type="entry name" value="His_kinase_dom"/>
</dbReference>
<dbReference type="InterPro" id="IPR003594">
    <property type="entry name" value="HATPase_dom"/>
</dbReference>
<dbReference type="SMART" id="SM00387">
    <property type="entry name" value="HATPase_c"/>
    <property type="match status" value="1"/>
</dbReference>
<keyword evidence="6" id="KW-1185">Reference proteome</keyword>
<dbReference type="KEGG" id="anr:Ana3638_20365"/>
<accession>A0A6P1TRH6</accession>
<sequence length="275" mass="31703">MSIEAVIVIIGITVLYILSLVAMYRRYIQGNISVIEECERQKAEMEKECMSKVLTKQMQYQTLQSQINPHFLYNTLDSIRGEALMEGNGSIAAMTERLSRFFRYCISNKGNIATIRDEINNIADYFYIQEYRFGDKFHLKTEVEEECYNYKIPQMTLQPIVENAIYHGLERKKDGGTVSIQVFETEKNVKILLSDNGVGMDEETLEQINKRLRSSAEFTIKGYEESKSNKTGIALKNVNDRIRLHYGSDYGITVHSTKYLGTDVNILIPKVRENE</sequence>
<keyword evidence="1 5" id="KW-0808">Transferase</keyword>
<dbReference type="PANTHER" id="PTHR34220">
    <property type="entry name" value="SENSOR HISTIDINE KINASE YPDA"/>
    <property type="match status" value="1"/>
</dbReference>
<evidence type="ECO:0000256" key="1">
    <source>
        <dbReference type="ARBA" id="ARBA00022777"/>
    </source>
</evidence>
<evidence type="ECO:0000313" key="5">
    <source>
        <dbReference type="EMBL" id="QHQ62842.1"/>
    </source>
</evidence>
<name>A0A6P1TRH6_9FIRM</name>
<dbReference type="EMBL" id="CP048000">
    <property type="protein sequence ID" value="QHQ62842.1"/>
    <property type="molecule type" value="Genomic_DNA"/>
</dbReference>
<evidence type="ECO:0000259" key="4">
    <source>
        <dbReference type="PROSITE" id="PS50109"/>
    </source>
</evidence>
<proteinExistence type="predicted"/>
<dbReference type="InterPro" id="IPR010559">
    <property type="entry name" value="Sig_transdc_His_kin_internal"/>
</dbReference>
<feature type="domain" description="Histidine kinase" evidence="4">
    <location>
        <begin position="157"/>
        <end position="272"/>
    </location>
</feature>
<dbReference type="Pfam" id="PF06580">
    <property type="entry name" value="His_kinase"/>
    <property type="match status" value="1"/>
</dbReference>
<evidence type="ECO:0000256" key="2">
    <source>
        <dbReference type="ARBA" id="ARBA00023012"/>
    </source>
</evidence>
<dbReference type="Gene3D" id="3.30.565.10">
    <property type="entry name" value="Histidine kinase-like ATPase, C-terminal domain"/>
    <property type="match status" value="1"/>
</dbReference>
<feature type="transmembrane region" description="Helical" evidence="3">
    <location>
        <begin position="6"/>
        <end position="24"/>
    </location>
</feature>
<dbReference type="PANTHER" id="PTHR34220:SF7">
    <property type="entry name" value="SENSOR HISTIDINE KINASE YPDA"/>
    <property type="match status" value="1"/>
</dbReference>
<evidence type="ECO:0000256" key="3">
    <source>
        <dbReference type="SAM" id="Phobius"/>
    </source>
</evidence>
<keyword evidence="3" id="KW-0812">Transmembrane</keyword>
<keyword evidence="3" id="KW-1133">Transmembrane helix</keyword>
<keyword evidence="3" id="KW-0472">Membrane</keyword>
<dbReference type="AlphaFoldDB" id="A0A6P1TRH6"/>